<gene>
    <name evidence="1" type="ORF">RFULGI_LOCUS13085</name>
</gene>
<proteinExistence type="predicted"/>
<sequence>KKLDNNIAAFIIEDLQLFSVLQSQAFKGIIEDRLKEILINAKDKILQNIRKYALDSAEIIDNRSNIKLCLEKLGRRYNMFKIFCFGYTLQLTINDALKECLAITNLIKKYKDIVSHLAEARFLLEAQMEIDDWDKLFSIVCDVLM</sequence>
<protein>
    <submittedName>
        <fullName evidence="1">1750_t:CDS:1</fullName>
    </submittedName>
</protein>
<evidence type="ECO:0000313" key="2">
    <source>
        <dbReference type="Proteomes" id="UP000789396"/>
    </source>
</evidence>
<dbReference type="OrthoDB" id="117690at2759"/>
<name>A0A9N9NL82_9GLOM</name>
<dbReference type="AlphaFoldDB" id="A0A9N9NL82"/>
<dbReference type="InterPro" id="IPR012337">
    <property type="entry name" value="RNaseH-like_sf"/>
</dbReference>
<dbReference type="SUPFAM" id="SSF53098">
    <property type="entry name" value="Ribonuclease H-like"/>
    <property type="match status" value="1"/>
</dbReference>
<accession>A0A9N9NL82</accession>
<evidence type="ECO:0000313" key="1">
    <source>
        <dbReference type="EMBL" id="CAG8743855.1"/>
    </source>
</evidence>
<reference evidence="1" key="1">
    <citation type="submission" date="2021-06" db="EMBL/GenBank/DDBJ databases">
        <authorList>
            <person name="Kallberg Y."/>
            <person name="Tangrot J."/>
            <person name="Rosling A."/>
        </authorList>
    </citation>
    <scope>NUCLEOTIDE SEQUENCE</scope>
    <source>
        <strain evidence="1">IN212</strain>
    </source>
</reference>
<comment type="caution">
    <text evidence="1">The sequence shown here is derived from an EMBL/GenBank/DDBJ whole genome shotgun (WGS) entry which is preliminary data.</text>
</comment>
<organism evidence="1 2">
    <name type="scientific">Racocetra fulgida</name>
    <dbReference type="NCBI Taxonomy" id="60492"/>
    <lineage>
        <taxon>Eukaryota</taxon>
        <taxon>Fungi</taxon>
        <taxon>Fungi incertae sedis</taxon>
        <taxon>Mucoromycota</taxon>
        <taxon>Glomeromycotina</taxon>
        <taxon>Glomeromycetes</taxon>
        <taxon>Diversisporales</taxon>
        <taxon>Gigasporaceae</taxon>
        <taxon>Racocetra</taxon>
    </lineage>
</organism>
<dbReference type="EMBL" id="CAJVPZ010033241">
    <property type="protein sequence ID" value="CAG8743855.1"/>
    <property type="molecule type" value="Genomic_DNA"/>
</dbReference>
<dbReference type="Proteomes" id="UP000789396">
    <property type="component" value="Unassembled WGS sequence"/>
</dbReference>
<feature type="non-terminal residue" evidence="1">
    <location>
        <position position="1"/>
    </location>
</feature>
<feature type="non-terminal residue" evidence="1">
    <location>
        <position position="145"/>
    </location>
</feature>
<keyword evidence="2" id="KW-1185">Reference proteome</keyword>